<dbReference type="GO" id="GO:0051607">
    <property type="term" value="P:defense response to virus"/>
    <property type="evidence" value="ECO:0007669"/>
    <property type="project" value="UniProtKB-UniRule"/>
</dbReference>
<evidence type="ECO:0000256" key="5">
    <source>
        <dbReference type="ARBA" id="ARBA00022759"/>
    </source>
</evidence>
<dbReference type="CDD" id="cd09725">
    <property type="entry name" value="Cas2_I_II_III"/>
    <property type="match status" value="1"/>
</dbReference>
<dbReference type="GO" id="GO:0046872">
    <property type="term" value="F:metal ion binding"/>
    <property type="evidence" value="ECO:0007669"/>
    <property type="project" value="UniProtKB-UniRule"/>
</dbReference>
<dbReference type="AlphaFoldDB" id="A0A5B2VQH0"/>
<feature type="binding site" evidence="9">
    <location>
        <position position="8"/>
    </location>
    <ligand>
        <name>Mg(2+)</name>
        <dbReference type="ChEBI" id="CHEBI:18420"/>
        <note>catalytic</note>
    </ligand>
</feature>
<evidence type="ECO:0000256" key="2">
    <source>
        <dbReference type="ARBA" id="ARBA00009959"/>
    </source>
</evidence>
<dbReference type="PANTHER" id="PTHR34405">
    <property type="entry name" value="CRISPR-ASSOCIATED ENDORIBONUCLEASE CAS2"/>
    <property type="match status" value="1"/>
</dbReference>
<dbReference type="InterPro" id="IPR021127">
    <property type="entry name" value="CRISPR_associated_Cas2"/>
</dbReference>
<evidence type="ECO:0000313" key="11">
    <source>
        <dbReference type="EMBL" id="KAA2241255.1"/>
    </source>
</evidence>
<dbReference type="Proteomes" id="UP000323142">
    <property type="component" value="Unassembled WGS sequence"/>
</dbReference>
<keyword evidence="5 9" id="KW-0255">Endonuclease</keyword>
<dbReference type="OrthoDB" id="9798176at2"/>
<dbReference type="PANTHER" id="PTHR34405:SF3">
    <property type="entry name" value="CRISPR-ASSOCIATED ENDORIBONUCLEASE CAS2 3"/>
    <property type="match status" value="1"/>
</dbReference>
<proteinExistence type="inferred from homology"/>
<sequence length="94" mass="10530">MPMLVAYDVRTDTPAGRTRLRRVARACLDYGQRVQNSVFECEIDPAQWTVLGGRLVALIDPAQDSLRFYRLGAEGRRRAEHVGAKTVLDGPLVF</sequence>
<evidence type="ECO:0000256" key="3">
    <source>
        <dbReference type="ARBA" id="ARBA00022722"/>
    </source>
</evidence>
<keyword evidence="7 9" id="KW-0460">Magnesium</keyword>
<keyword evidence="12" id="KW-1185">Reference proteome</keyword>
<dbReference type="NCBIfam" id="TIGR01573">
    <property type="entry name" value="cas2"/>
    <property type="match status" value="1"/>
</dbReference>
<evidence type="ECO:0000313" key="12">
    <source>
        <dbReference type="Proteomes" id="UP000323142"/>
    </source>
</evidence>
<evidence type="ECO:0000256" key="9">
    <source>
        <dbReference type="HAMAP-Rule" id="MF_01471"/>
    </source>
</evidence>
<evidence type="ECO:0000256" key="1">
    <source>
        <dbReference type="ARBA" id="ARBA00001946"/>
    </source>
</evidence>
<comment type="function">
    <text evidence="9">CRISPR (clustered regularly interspaced short palindromic repeat), is an adaptive immune system that provides protection against mobile genetic elements (viruses, transposable elements and conjugative plasmids). CRISPR clusters contain sequences complementary to antecedent mobile elements and target invading nucleic acids. CRISPR clusters are transcribed and processed into CRISPR RNA (crRNA). Functions as a ssRNA-specific endoribonuclease. Involved in the integration of spacer DNA into the CRISPR cassette.</text>
</comment>
<evidence type="ECO:0000256" key="10">
    <source>
        <dbReference type="PIRNR" id="PIRNR032582"/>
    </source>
</evidence>
<comment type="subunit">
    <text evidence="9">Homodimer, forms a heterotetramer with a Cas1 homodimer.</text>
</comment>
<reference evidence="11 12" key="1">
    <citation type="submission" date="2019-09" db="EMBL/GenBank/DDBJ databases">
        <title>Salinarimonas rosea gen. nov., sp. nov., a new member of the a-2 subgroup of the Proteobacteria.</title>
        <authorList>
            <person name="Liu J."/>
        </authorList>
    </citation>
    <scope>NUCLEOTIDE SEQUENCE [LARGE SCALE GENOMIC DNA]</scope>
    <source>
        <strain evidence="11 12">BN140002</strain>
    </source>
</reference>
<keyword evidence="8 9" id="KW-0051">Antiviral defense</keyword>
<keyword evidence="6 9" id="KW-0378">Hydrolase</keyword>
<accession>A0A5B2VQH0</accession>
<dbReference type="RefSeq" id="WP_149815836.1">
    <property type="nucleotide sequence ID" value="NZ_VUOA01000008.1"/>
</dbReference>
<comment type="similarity">
    <text evidence="2 9 10">Belongs to the CRISPR-associated endoribonuclease Cas2 protein family.</text>
</comment>
<evidence type="ECO:0000256" key="8">
    <source>
        <dbReference type="ARBA" id="ARBA00023118"/>
    </source>
</evidence>
<protein>
    <recommendedName>
        <fullName evidence="9">CRISPR-associated endoribonuclease Cas2</fullName>
        <ecNumber evidence="9">3.1.-.-</ecNumber>
    </recommendedName>
</protein>
<reference evidence="11 12" key="2">
    <citation type="submission" date="2019-09" db="EMBL/GenBank/DDBJ databases">
        <authorList>
            <person name="Jin C."/>
        </authorList>
    </citation>
    <scope>NUCLEOTIDE SEQUENCE [LARGE SCALE GENOMIC DNA]</scope>
    <source>
        <strain evidence="11 12">BN140002</strain>
    </source>
</reference>
<dbReference type="Pfam" id="PF09827">
    <property type="entry name" value="CRISPR_Cas2"/>
    <property type="match status" value="1"/>
</dbReference>
<evidence type="ECO:0000256" key="4">
    <source>
        <dbReference type="ARBA" id="ARBA00022723"/>
    </source>
</evidence>
<keyword evidence="3 9" id="KW-0540">Nuclease</keyword>
<dbReference type="SUPFAM" id="SSF143430">
    <property type="entry name" value="TTP0101/SSO1404-like"/>
    <property type="match status" value="1"/>
</dbReference>
<dbReference type="EC" id="3.1.-.-" evidence="9"/>
<dbReference type="GO" id="GO:0016787">
    <property type="term" value="F:hydrolase activity"/>
    <property type="evidence" value="ECO:0007669"/>
    <property type="project" value="UniProtKB-KW"/>
</dbReference>
<dbReference type="GO" id="GO:0004521">
    <property type="term" value="F:RNA endonuclease activity"/>
    <property type="evidence" value="ECO:0007669"/>
    <property type="project" value="UniProtKB-UniRule"/>
</dbReference>
<evidence type="ECO:0000256" key="6">
    <source>
        <dbReference type="ARBA" id="ARBA00022801"/>
    </source>
</evidence>
<gene>
    <name evidence="9 11" type="primary">cas2</name>
    <name evidence="11" type="ORF">F0L46_04480</name>
</gene>
<dbReference type="InterPro" id="IPR019199">
    <property type="entry name" value="Virulence_VapD/CRISPR_Cas2"/>
</dbReference>
<organism evidence="11 12">
    <name type="scientific">Salinarimonas soli</name>
    <dbReference type="NCBI Taxonomy" id="1638099"/>
    <lineage>
        <taxon>Bacteria</taxon>
        <taxon>Pseudomonadati</taxon>
        <taxon>Pseudomonadota</taxon>
        <taxon>Alphaproteobacteria</taxon>
        <taxon>Hyphomicrobiales</taxon>
        <taxon>Salinarimonadaceae</taxon>
        <taxon>Salinarimonas</taxon>
    </lineage>
</organism>
<evidence type="ECO:0000256" key="7">
    <source>
        <dbReference type="ARBA" id="ARBA00022842"/>
    </source>
</evidence>
<dbReference type="PIRSF" id="PIRSF032582">
    <property type="entry name" value="Cas2"/>
    <property type="match status" value="1"/>
</dbReference>
<comment type="caution">
    <text evidence="11">The sequence shown here is derived from an EMBL/GenBank/DDBJ whole genome shotgun (WGS) entry which is preliminary data.</text>
</comment>
<dbReference type="GO" id="GO:0043571">
    <property type="term" value="P:maintenance of CRISPR repeat elements"/>
    <property type="evidence" value="ECO:0007669"/>
    <property type="project" value="UniProtKB-UniRule"/>
</dbReference>
<comment type="cofactor">
    <cofactor evidence="1 9">
        <name>Mg(2+)</name>
        <dbReference type="ChEBI" id="CHEBI:18420"/>
    </cofactor>
</comment>
<name>A0A5B2VQH0_9HYPH</name>
<dbReference type="Gene3D" id="3.30.70.240">
    <property type="match status" value="1"/>
</dbReference>
<dbReference type="EMBL" id="VUOA01000008">
    <property type="protein sequence ID" value="KAA2241255.1"/>
    <property type="molecule type" value="Genomic_DNA"/>
</dbReference>
<keyword evidence="4 9" id="KW-0479">Metal-binding</keyword>
<dbReference type="HAMAP" id="MF_01471">
    <property type="entry name" value="Cas2"/>
    <property type="match status" value="1"/>
</dbReference>